<name>A0A414H898_PHOVU</name>
<evidence type="ECO:0000313" key="2">
    <source>
        <dbReference type="Proteomes" id="UP000283429"/>
    </source>
</evidence>
<organism evidence="1 2">
    <name type="scientific">Phocaeicola vulgatus</name>
    <name type="common">Bacteroides vulgatus</name>
    <dbReference type="NCBI Taxonomy" id="821"/>
    <lineage>
        <taxon>Bacteria</taxon>
        <taxon>Pseudomonadati</taxon>
        <taxon>Bacteroidota</taxon>
        <taxon>Bacteroidia</taxon>
        <taxon>Bacteroidales</taxon>
        <taxon>Bacteroidaceae</taxon>
        <taxon>Phocaeicola</taxon>
    </lineage>
</organism>
<dbReference type="AlphaFoldDB" id="A0A414H898"/>
<sequence>MGSYRVVAGQNIYDVALHLYGSVEGIVDLLVNNPALSLETELCSGQELAYTDGFVINADVVAYNEMHGIVPSNGERHVYPKYFTGPFTAAFLLPPALVSAECKVSGTGTLEVDWGDDSAVETVILGHTPCTLRHTFDRRVRRSRKIRWFTDAEFRYMDWSGLQPSSVVLLRPLHVEELILRDCTPALDSFGILSGTYRIDLSGIMTDNLVPLAGCHNLMELDLSGARIKPAVIDKYLTSIVEHYGNRRNCRMTLPTAPTGTYKEPGRDETTGRYRITSGMEAVWVILHEESWNEGGAWEFIINNKIYTV</sequence>
<evidence type="ECO:0000313" key="1">
    <source>
        <dbReference type="EMBL" id="RHD79718.1"/>
    </source>
</evidence>
<protein>
    <submittedName>
        <fullName evidence="1">Uncharacterized protein</fullName>
    </submittedName>
</protein>
<proteinExistence type="predicted"/>
<gene>
    <name evidence="1" type="ORF">DW783_11015</name>
</gene>
<reference evidence="1 2" key="1">
    <citation type="submission" date="2018-08" db="EMBL/GenBank/DDBJ databases">
        <title>A genome reference for cultivated species of the human gut microbiota.</title>
        <authorList>
            <person name="Zou Y."/>
            <person name="Xue W."/>
            <person name="Luo G."/>
        </authorList>
    </citation>
    <scope>NUCLEOTIDE SEQUENCE [LARGE SCALE GENOMIC DNA]</scope>
    <source>
        <strain evidence="1 2">AM30-40</strain>
    </source>
</reference>
<comment type="caution">
    <text evidence="1">The sequence shown here is derived from an EMBL/GenBank/DDBJ whole genome shotgun (WGS) entry which is preliminary data.</text>
</comment>
<dbReference type="Proteomes" id="UP000283429">
    <property type="component" value="Unassembled WGS sequence"/>
</dbReference>
<dbReference type="EMBL" id="QSJM01000029">
    <property type="protein sequence ID" value="RHD79718.1"/>
    <property type="molecule type" value="Genomic_DNA"/>
</dbReference>
<accession>A0A414H898</accession>